<dbReference type="Proteomes" id="UP000002279">
    <property type="component" value="Unplaced"/>
</dbReference>
<evidence type="ECO:0000256" key="6">
    <source>
        <dbReference type="ARBA" id="ARBA00004624"/>
    </source>
</evidence>
<proteinExistence type="inferred from homology"/>
<dbReference type="GeneTree" id="ENSGT00510000048167"/>
<gene>
    <name evidence="15" type="primary">SHTN1</name>
</gene>
<evidence type="ECO:0000256" key="14">
    <source>
        <dbReference type="SAM" id="MobiDB-lite"/>
    </source>
</evidence>
<evidence type="ECO:0000256" key="10">
    <source>
        <dbReference type="ARBA" id="ARBA00022490"/>
    </source>
</evidence>
<dbReference type="InterPro" id="IPR024849">
    <property type="entry name" value="Shootin-1"/>
</dbReference>
<protein>
    <recommendedName>
        <fullName evidence="8">Shootin-1</fullName>
    </recommendedName>
</protein>
<keyword evidence="13" id="KW-0966">Cell projection</keyword>
<dbReference type="GO" id="GO:0030027">
    <property type="term" value="C:lamellipodium"/>
    <property type="evidence" value="ECO:0007669"/>
    <property type="project" value="UniProtKB-SubCell"/>
</dbReference>
<sequence length="84" mass="9280">MSMIRKRSHPGNSGAKKEKAAQPESGEEVTDLKRQAVEEMMDRIKKGVHLRPVNQATRPKAKPESSKASDSAVNELKGILEQNL</sequence>
<name>A0A6I8NV62_ORNAN</name>
<evidence type="ECO:0000256" key="5">
    <source>
        <dbReference type="ARBA" id="ARBA00004510"/>
    </source>
</evidence>
<keyword evidence="10" id="KW-0963">Cytoplasm</keyword>
<evidence type="ECO:0000256" key="3">
    <source>
        <dbReference type="ARBA" id="ARBA00004486"/>
    </source>
</evidence>
<evidence type="ECO:0000313" key="16">
    <source>
        <dbReference type="Proteomes" id="UP000002279"/>
    </source>
</evidence>
<dbReference type="PANTHER" id="PTHR46606">
    <property type="entry name" value="SHOOTIN-1"/>
    <property type="match status" value="1"/>
</dbReference>
<evidence type="ECO:0000313" key="15">
    <source>
        <dbReference type="Ensembl" id="ENSOANP00000044841.1"/>
    </source>
</evidence>
<dbReference type="GO" id="GO:0030426">
    <property type="term" value="C:growth cone"/>
    <property type="evidence" value="ECO:0007669"/>
    <property type="project" value="UniProtKB-SubCell"/>
</dbReference>
<evidence type="ECO:0000256" key="13">
    <source>
        <dbReference type="ARBA" id="ARBA00023273"/>
    </source>
</evidence>
<dbReference type="GO" id="GO:0043204">
    <property type="term" value="C:perikaryon"/>
    <property type="evidence" value="ECO:0007669"/>
    <property type="project" value="UniProtKB-SubCell"/>
</dbReference>
<evidence type="ECO:0000256" key="1">
    <source>
        <dbReference type="ARBA" id="ARBA00004245"/>
    </source>
</evidence>
<evidence type="ECO:0000256" key="9">
    <source>
        <dbReference type="ARBA" id="ARBA00022473"/>
    </source>
</evidence>
<organism evidence="15 16">
    <name type="scientific">Ornithorhynchus anatinus</name>
    <name type="common">Duckbill platypus</name>
    <dbReference type="NCBI Taxonomy" id="9258"/>
    <lineage>
        <taxon>Eukaryota</taxon>
        <taxon>Metazoa</taxon>
        <taxon>Chordata</taxon>
        <taxon>Craniata</taxon>
        <taxon>Vertebrata</taxon>
        <taxon>Euteleostomi</taxon>
        <taxon>Mammalia</taxon>
        <taxon>Monotremata</taxon>
        <taxon>Ornithorhynchidae</taxon>
        <taxon>Ornithorhynchus</taxon>
    </lineage>
</organism>
<feature type="region of interest" description="Disordered" evidence="14">
    <location>
        <begin position="44"/>
        <end position="84"/>
    </location>
</feature>
<keyword evidence="9" id="KW-0217">Developmental protein</keyword>
<dbReference type="AlphaFoldDB" id="A0A6I8NV62"/>
<keyword evidence="12" id="KW-0206">Cytoskeleton</keyword>
<reference evidence="15" key="2">
    <citation type="submission" date="2025-09" db="UniProtKB">
        <authorList>
            <consortium name="Ensembl"/>
        </authorList>
    </citation>
    <scope>IDENTIFICATION</scope>
    <source>
        <strain evidence="15">Glennie</strain>
    </source>
</reference>
<evidence type="ECO:0000256" key="8">
    <source>
        <dbReference type="ARBA" id="ARBA00017666"/>
    </source>
</evidence>
<dbReference type="GO" id="GO:0005856">
    <property type="term" value="C:cytoskeleton"/>
    <property type="evidence" value="ECO:0007669"/>
    <property type="project" value="UniProtKB-SubCell"/>
</dbReference>
<dbReference type="GO" id="GO:0030175">
    <property type="term" value="C:filopodium"/>
    <property type="evidence" value="ECO:0007669"/>
    <property type="project" value="UniProtKB-SubCell"/>
</dbReference>
<comment type="subcellular location">
    <subcellularLocation>
        <location evidence="4">Cell projection</location>
        <location evidence="4">Axon</location>
    </subcellularLocation>
    <subcellularLocation>
        <location evidence="3">Cell projection</location>
        <location evidence="3">Filopodium</location>
    </subcellularLocation>
    <subcellularLocation>
        <location evidence="6">Cell projection</location>
        <location evidence="6">Growth cone</location>
    </subcellularLocation>
    <subcellularLocation>
        <location evidence="5">Cell projection</location>
        <location evidence="5">Lamellipodium</location>
    </subcellularLocation>
    <subcellularLocation>
        <location evidence="1">Cytoplasm</location>
        <location evidence="1">Cytoskeleton</location>
    </subcellularLocation>
    <subcellularLocation>
        <location evidence="2">Perikaryon</location>
    </subcellularLocation>
</comment>
<evidence type="ECO:0000256" key="2">
    <source>
        <dbReference type="ARBA" id="ARBA00004484"/>
    </source>
</evidence>
<dbReference type="Bgee" id="ENSOANG00000014133">
    <property type="expression patterns" value="Expressed in ovary and 7 other cell types or tissues"/>
</dbReference>
<dbReference type="PANTHER" id="PTHR46606:SF3">
    <property type="entry name" value="SHOOTIN-1"/>
    <property type="match status" value="1"/>
</dbReference>
<dbReference type="Ensembl" id="ENSOANT00000054249.1">
    <property type="protein sequence ID" value="ENSOANP00000044841.1"/>
    <property type="gene ID" value="ENSOANG00000014133.4"/>
</dbReference>
<reference evidence="15" key="1">
    <citation type="submission" date="2025-08" db="UniProtKB">
        <authorList>
            <consortium name="Ensembl"/>
        </authorList>
    </citation>
    <scope>IDENTIFICATION</scope>
    <source>
        <strain evidence="15">Glennie</strain>
    </source>
</reference>
<evidence type="ECO:0000256" key="7">
    <source>
        <dbReference type="ARBA" id="ARBA00010041"/>
    </source>
</evidence>
<evidence type="ECO:0000256" key="11">
    <source>
        <dbReference type="ARBA" id="ARBA00023054"/>
    </source>
</evidence>
<evidence type="ECO:0000256" key="12">
    <source>
        <dbReference type="ARBA" id="ARBA00023212"/>
    </source>
</evidence>
<evidence type="ECO:0000256" key="4">
    <source>
        <dbReference type="ARBA" id="ARBA00004489"/>
    </source>
</evidence>
<accession>A0A6I8NV62</accession>
<keyword evidence="11" id="KW-0175">Coiled coil</keyword>
<keyword evidence="16" id="KW-1185">Reference proteome</keyword>
<comment type="similarity">
    <text evidence="7">Belongs to the shootin family.</text>
</comment>
<feature type="region of interest" description="Disordered" evidence="14">
    <location>
        <begin position="1"/>
        <end position="30"/>
    </location>
</feature>